<comment type="caution">
    <text evidence="2">The sequence shown here is derived from an EMBL/GenBank/DDBJ whole genome shotgun (WGS) entry which is preliminary data.</text>
</comment>
<dbReference type="InterPro" id="IPR036282">
    <property type="entry name" value="Glutathione-S-Trfase_C_sf"/>
</dbReference>
<gene>
    <name evidence="2" type="ORF">THAOC_13365</name>
</gene>
<dbReference type="InterPro" id="IPR007494">
    <property type="entry name" value="Glutaredoxin2_C"/>
</dbReference>
<dbReference type="Gene3D" id="1.20.1050.10">
    <property type="match status" value="1"/>
</dbReference>
<proteinExistence type="predicted"/>
<reference evidence="2 3" key="1">
    <citation type="journal article" date="2012" name="Genome Biol.">
        <title>Genome and low-iron response of an oceanic diatom adapted to chronic iron limitation.</title>
        <authorList>
            <person name="Lommer M."/>
            <person name="Specht M."/>
            <person name="Roy A.S."/>
            <person name="Kraemer L."/>
            <person name="Andreson R."/>
            <person name="Gutowska M.A."/>
            <person name="Wolf J."/>
            <person name="Bergner S.V."/>
            <person name="Schilhabel M.B."/>
            <person name="Klostermeier U.C."/>
            <person name="Beiko R.G."/>
            <person name="Rosenstiel P."/>
            <person name="Hippler M."/>
            <person name="Laroche J."/>
        </authorList>
    </citation>
    <scope>NUCLEOTIDE SEQUENCE [LARGE SCALE GENOMIC DNA]</scope>
    <source>
        <strain evidence="2 3">CCMP1005</strain>
    </source>
</reference>
<dbReference type="Pfam" id="PF04399">
    <property type="entry name" value="Glutaredoxin2_C"/>
    <property type="match status" value="1"/>
</dbReference>
<dbReference type="EMBL" id="AGNL01015513">
    <property type="protein sequence ID" value="EJK65748.1"/>
    <property type="molecule type" value="Genomic_DNA"/>
</dbReference>
<evidence type="ECO:0000259" key="1">
    <source>
        <dbReference type="Pfam" id="PF04399"/>
    </source>
</evidence>
<keyword evidence="3" id="KW-1185">Reference proteome</keyword>
<evidence type="ECO:0000313" key="3">
    <source>
        <dbReference type="Proteomes" id="UP000266841"/>
    </source>
</evidence>
<dbReference type="Proteomes" id="UP000266841">
    <property type="component" value="Unassembled WGS sequence"/>
</dbReference>
<accession>K0SHY3</accession>
<feature type="domain" description="Glutaredoxin 2 C-terminal" evidence="1">
    <location>
        <begin position="221"/>
        <end position="332"/>
    </location>
</feature>
<evidence type="ECO:0000313" key="2">
    <source>
        <dbReference type="EMBL" id="EJK65748.1"/>
    </source>
</evidence>
<sequence>MPESETADDSALEYTPPLSPWCTSGQYWPSSHGPVYRASSRWVSCFTAFVTRGRPRQGLCLLALATIVSTYVPSVGFRTSHMSDFRKPKAKKNGPLISNRYKLSRVHAVLVGISPDADACPAYPLPAFTAHRLLSIAAAGALPEDCEGEGYDGKLNPRTLTGKKQLPVLQGDGVPTAPGAIGMPESLEICSFLIGRHGLSVPCATGRADVDAFVRSLLDKNVMNPLTLTRLTKMPVPDWDDPRDVSYHLWKHAKKGDLCAFESPREDARAIVALNEKLQELPALMLGDGCLNPWGWGMDDVILLPWLRRLTCIKGIEFPKGVETYMSAVGAQVVNYAQHAV</sequence>
<organism evidence="2 3">
    <name type="scientific">Thalassiosira oceanica</name>
    <name type="common">Marine diatom</name>
    <dbReference type="NCBI Taxonomy" id="159749"/>
    <lineage>
        <taxon>Eukaryota</taxon>
        <taxon>Sar</taxon>
        <taxon>Stramenopiles</taxon>
        <taxon>Ochrophyta</taxon>
        <taxon>Bacillariophyta</taxon>
        <taxon>Coscinodiscophyceae</taxon>
        <taxon>Thalassiosirophycidae</taxon>
        <taxon>Thalassiosirales</taxon>
        <taxon>Thalassiosiraceae</taxon>
        <taxon>Thalassiosira</taxon>
    </lineage>
</organism>
<dbReference type="OrthoDB" id="1738954at2759"/>
<dbReference type="AlphaFoldDB" id="K0SHY3"/>
<protein>
    <recommendedName>
        <fullName evidence="1">Glutaredoxin 2 C-terminal domain-containing protein</fullName>
    </recommendedName>
</protein>
<dbReference type="SUPFAM" id="SSF47616">
    <property type="entry name" value="GST C-terminal domain-like"/>
    <property type="match status" value="1"/>
</dbReference>
<name>K0SHY3_THAOC</name>